<keyword evidence="6" id="KW-1185">Reference proteome</keyword>
<name>A0A9P6HM62_9AGAM</name>
<dbReference type="SUPFAM" id="SSF49899">
    <property type="entry name" value="Concanavalin A-like lectins/glucanases"/>
    <property type="match status" value="1"/>
</dbReference>
<organism evidence="5 6">
    <name type="scientific">Thelephora terrestris</name>
    <dbReference type="NCBI Taxonomy" id="56493"/>
    <lineage>
        <taxon>Eukaryota</taxon>
        <taxon>Fungi</taxon>
        <taxon>Dikarya</taxon>
        <taxon>Basidiomycota</taxon>
        <taxon>Agaricomycotina</taxon>
        <taxon>Agaricomycetes</taxon>
        <taxon>Thelephorales</taxon>
        <taxon>Thelephoraceae</taxon>
        <taxon>Thelephora</taxon>
    </lineage>
</organism>
<dbReference type="AlphaFoldDB" id="A0A9P6HM62"/>
<dbReference type="Proteomes" id="UP000736335">
    <property type="component" value="Unassembled WGS sequence"/>
</dbReference>
<evidence type="ECO:0000259" key="4">
    <source>
        <dbReference type="PROSITE" id="PS51762"/>
    </source>
</evidence>
<feature type="compositionally biased region" description="Low complexity" evidence="2">
    <location>
        <begin position="51"/>
        <end position="61"/>
    </location>
</feature>
<dbReference type="InterPro" id="IPR000757">
    <property type="entry name" value="Beta-glucanase-like"/>
</dbReference>
<reference evidence="5" key="2">
    <citation type="submission" date="2020-11" db="EMBL/GenBank/DDBJ databases">
        <authorList>
            <consortium name="DOE Joint Genome Institute"/>
            <person name="Kuo A."/>
            <person name="Miyauchi S."/>
            <person name="Kiss E."/>
            <person name="Drula E."/>
            <person name="Kohler A."/>
            <person name="Sanchez-Garcia M."/>
            <person name="Andreopoulos B."/>
            <person name="Barry K.W."/>
            <person name="Bonito G."/>
            <person name="Buee M."/>
            <person name="Carver A."/>
            <person name="Chen C."/>
            <person name="Cichocki N."/>
            <person name="Clum A."/>
            <person name="Culley D."/>
            <person name="Crous P.W."/>
            <person name="Fauchery L."/>
            <person name="Girlanda M."/>
            <person name="Hayes R."/>
            <person name="Keri Z."/>
            <person name="Labutti K."/>
            <person name="Lipzen A."/>
            <person name="Lombard V."/>
            <person name="Magnuson J."/>
            <person name="Maillard F."/>
            <person name="Morin E."/>
            <person name="Murat C."/>
            <person name="Nolan M."/>
            <person name="Ohm R."/>
            <person name="Pangilinan J."/>
            <person name="Pereira M."/>
            <person name="Perotto S."/>
            <person name="Peter M."/>
            <person name="Riley R."/>
            <person name="Sitrit Y."/>
            <person name="Stielow B."/>
            <person name="Szollosi G."/>
            <person name="Zifcakova L."/>
            <person name="Stursova M."/>
            <person name="Spatafora J.W."/>
            <person name="Tedersoo L."/>
            <person name="Vaario L.-M."/>
            <person name="Yamada A."/>
            <person name="Yan M."/>
            <person name="Wang P."/>
            <person name="Xu J."/>
            <person name="Bruns T."/>
            <person name="Baldrian P."/>
            <person name="Vilgalys R."/>
            <person name="Henrissat B."/>
            <person name="Grigoriev I.V."/>
            <person name="Hibbett D."/>
            <person name="Nagy L.G."/>
            <person name="Martin F.M."/>
        </authorList>
    </citation>
    <scope>NUCLEOTIDE SEQUENCE</scope>
    <source>
        <strain evidence="5">UH-Tt-Lm1</strain>
    </source>
</reference>
<dbReference type="InterPro" id="IPR013320">
    <property type="entry name" value="ConA-like_dom_sf"/>
</dbReference>
<feature type="domain" description="GH16" evidence="4">
    <location>
        <begin position="363"/>
        <end position="668"/>
    </location>
</feature>
<proteinExistence type="inferred from homology"/>
<comment type="caution">
    <text evidence="5">The sequence shown here is derived from an EMBL/GenBank/DDBJ whole genome shotgun (WGS) entry which is preliminary data.</text>
</comment>
<feature type="transmembrane region" description="Helical" evidence="3">
    <location>
        <begin position="292"/>
        <end position="314"/>
    </location>
</feature>
<keyword evidence="3" id="KW-0472">Membrane</keyword>
<dbReference type="PANTHER" id="PTHR10963">
    <property type="entry name" value="GLYCOSYL HYDROLASE-RELATED"/>
    <property type="match status" value="1"/>
</dbReference>
<dbReference type="EMBL" id="WIUZ02000004">
    <property type="protein sequence ID" value="KAF9788280.1"/>
    <property type="molecule type" value="Genomic_DNA"/>
</dbReference>
<dbReference type="OrthoDB" id="4781at2759"/>
<feature type="compositionally biased region" description="Polar residues" evidence="2">
    <location>
        <begin position="1"/>
        <end position="10"/>
    </location>
</feature>
<protein>
    <submittedName>
        <fullName evidence="5">Concanavalin A-like lectin/glucanase</fullName>
    </submittedName>
</protein>
<dbReference type="PANTHER" id="PTHR10963:SF55">
    <property type="entry name" value="GLYCOSIDE HYDROLASE FAMILY 16 PROTEIN"/>
    <property type="match status" value="1"/>
</dbReference>
<dbReference type="GO" id="GO:0004553">
    <property type="term" value="F:hydrolase activity, hydrolyzing O-glycosyl compounds"/>
    <property type="evidence" value="ECO:0007669"/>
    <property type="project" value="InterPro"/>
</dbReference>
<reference evidence="5" key="1">
    <citation type="journal article" date="2020" name="Nat. Commun.">
        <title>Large-scale genome sequencing of mycorrhizal fungi provides insights into the early evolution of symbiotic traits.</title>
        <authorList>
            <person name="Miyauchi S."/>
            <person name="Kiss E."/>
            <person name="Kuo A."/>
            <person name="Drula E."/>
            <person name="Kohler A."/>
            <person name="Sanchez-Garcia M."/>
            <person name="Morin E."/>
            <person name="Andreopoulos B."/>
            <person name="Barry K.W."/>
            <person name="Bonito G."/>
            <person name="Buee M."/>
            <person name="Carver A."/>
            <person name="Chen C."/>
            <person name="Cichocki N."/>
            <person name="Clum A."/>
            <person name="Culley D."/>
            <person name="Crous P.W."/>
            <person name="Fauchery L."/>
            <person name="Girlanda M."/>
            <person name="Hayes R.D."/>
            <person name="Keri Z."/>
            <person name="LaButti K."/>
            <person name="Lipzen A."/>
            <person name="Lombard V."/>
            <person name="Magnuson J."/>
            <person name="Maillard F."/>
            <person name="Murat C."/>
            <person name="Nolan M."/>
            <person name="Ohm R.A."/>
            <person name="Pangilinan J."/>
            <person name="Pereira M.F."/>
            <person name="Perotto S."/>
            <person name="Peter M."/>
            <person name="Pfister S."/>
            <person name="Riley R."/>
            <person name="Sitrit Y."/>
            <person name="Stielow J.B."/>
            <person name="Szollosi G."/>
            <person name="Zifcakova L."/>
            <person name="Stursova M."/>
            <person name="Spatafora J.W."/>
            <person name="Tedersoo L."/>
            <person name="Vaario L.M."/>
            <person name="Yamada A."/>
            <person name="Yan M."/>
            <person name="Wang P."/>
            <person name="Xu J."/>
            <person name="Bruns T."/>
            <person name="Baldrian P."/>
            <person name="Vilgalys R."/>
            <person name="Dunand C."/>
            <person name="Henrissat B."/>
            <person name="Grigoriev I.V."/>
            <person name="Hibbett D."/>
            <person name="Nagy L.G."/>
            <person name="Martin F.M."/>
        </authorList>
    </citation>
    <scope>NUCLEOTIDE SEQUENCE</scope>
    <source>
        <strain evidence="5">UH-Tt-Lm1</strain>
    </source>
</reference>
<accession>A0A9P6HM62</accession>
<evidence type="ECO:0000256" key="3">
    <source>
        <dbReference type="SAM" id="Phobius"/>
    </source>
</evidence>
<keyword evidence="3" id="KW-1133">Transmembrane helix</keyword>
<evidence type="ECO:0000256" key="1">
    <source>
        <dbReference type="ARBA" id="ARBA00006865"/>
    </source>
</evidence>
<feature type="compositionally biased region" description="Pro residues" evidence="2">
    <location>
        <begin position="179"/>
        <end position="189"/>
    </location>
</feature>
<evidence type="ECO:0000313" key="6">
    <source>
        <dbReference type="Proteomes" id="UP000736335"/>
    </source>
</evidence>
<dbReference type="PROSITE" id="PS51762">
    <property type="entry name" value="GH16_2"/>
    <property type="match status" value="1"/>
</dbReference>
<evidence type="ECO:0000313" key="5">
    <source>
        <dbReference type="EMBL" id="KAF9788280.1"/>
    </source>
</evidence>
<feature type="region of interest" description="Disordered" evidence="2">
    <location>
        <begin position="1"/>
        <end position="197"/>
    </location>
</feature>
<sequence length="668" mass="73960">MSKLRQQTNADDFHLLSGEDVSSSHESSADDPACLAPPRPRFMATAEHRSSWSSITSYGISENSDNYDRERSSPTTIPMSLPQPPPPLRSPTSQTRLRGRSFSQDIREVPIDPTPMIFMRRPPPSSFSFPFQSHPGNPDPLPPRSLGRNSVDSSVRERPTSAQGFRGNDALPSPYAPFMGPPPGTPPSPASTSSHTYRNSVAGNLAQGSHQLPRTNSVPNFRSPFLSPASRPSSTIWSPPVQPLYGTPTASISQLGVVRKSRPPIPSTMLPEKLTDQDKPWLRAQKGDRSRLSWWVTVSMWFLGLGLGALKVYFDYTSIHVINGSQLCPVFIENFDSLDLTNNWTPDVELNGFGNDEFEMTTTLDKNIFVQNGQLYISPTLTSDEIGNDAIFNGGTYTLDGCTNSTTSTSSSCSVTSDPTQKIVIPPVQSARISTKNSYSIRYGKVEVKAKLPRGDWLWPAVWMLPVDSVYGDWPASGEIDIMEARGNGIQYPGQGLNFVRSSLNYGPFTAVLAKIYGWQSTKRVGYDEAFHTYTLEWTDKWLRVSVDNRINAMLDLTVTGKGNSFWDRGKFPKVAQNGSTEVVVNQIYNTTSSPFDQQFYLIINLSAGGTSGWFPDGVGNKPWYDNSETAKYDFAMAQNTWASTWPSDVNQRAFRIESVKMWQLGGC</sequence>
<dbReference type="GO" id="GO:0005975">
    <property type="term" value="P:carbohydrate metabolic process"/>
    <property type="evidence" value="ECO:0007669"/>
    <property type="project" value="InterPro"/>
</dbReference>
<evidence type="ECO:0000256" key="2">
    <source>
        <dbReference type="SAM" id="MobiDB-lite"/>
    </source>
</evidence>
<dbReference type="Gene3D" id="2.60.120.200">
    <property type="match status" value="1"/>
</dbReference>
<dbReference type="Pfam" id="PF00722">
    <property type="entry name" value="Glyco_hydro_16"/>
    <property type="match status" value="1"/>
</dbReference>
<dbReference type="InterPro" id="IPR050546">
    <property type="entry name" value="Glycosyl_Hydrlase_16"/>
</dbReference>
<comment type="similarity">
    <text evidence="1">Belongs to the glycosyl hydrolase 16 family.</text>
</comment>
<keyword evidence="3" id="KW-0812">Transmembrane</keyword>
<gene>
    <name evidence="5" type="ORF">BJ322DRAFT_621234</name>
</gene>